<gene>
    <name evidence="1" type="ORF">BXO512_16425</name>
</gene>
<reference evidence="1" key="1">
    <citation type="submission" date="2015-01" db="EMBL/GenBank/DDBJ databases">
        <title>Population genomics of rice bacterial leaf blight strains from India.</title>
        <authorList>
            <person name="Midha S."/>
            <person name="Anil M.G."/>
            <person name="Mishra D."/>
            <person name="Brahma K."/>
            <person name="Laha G.S."/>
            <person name="Sundaram R.M."/>
            <person name="Sonti R.V."/>
            <person name="Patil P.B."/>
        </authorList>
    </citation>
    <scope>NUCLEOTIDE SEQUENCE</scope>
    <source>
        <strain evidence="1">BXO512</strain>
    </source>
</reference>
<accession>A0A854CIE8</accession>
<protein>
    <submittedName>
        <fullName evidence="1">Uncharacterized protein</fullName>
    </submittedName>
</protein>
<name>A0A854CIE8_XANOO</name>
<organism evidence="1">
    <name type="scientific">Xanthomonas oryzae pv. oryzae</name>
    <dbReference type="NCBI Taxonomy" id="64187"/>
    <lineage>
        <taxon>Bacteria</taxon>
        <taxon>Pseudomonadati</taxon>
        <taxon>Pseudomonadota</taxon>
        <taxon>Gammaproteobacteria</taxon>
        <taxon>Lysobacterales</taxon>
        <taxon>Lysobacteraceae</taxon>
        <taxon>Xanthomonas</taxon>
    </lineage>
</organism>
<comment type="caution">
    <text evidence="1">The sequence shown here is derived from an EMBL/GenBank/DDBJ whole genome shotgun (WGS) entry which is preliminary data.</text>
</comment>
<dbReference type="InterPro" id="IPR048130">
    <property type="entry name" value="T6SS_ExIF-like"/>
</dbReference>
<evidence type="ECO:0000313" key="1">
    <source>
        <dbReference type="EMBL" id="OLG88121.1"/>
    </source>
</evidence>
<proteinExistence type="predicted"/>
<dbReference type="NCBIfam" id="NF041560">
    <property type="entry name" value="T6SS_Burk_ExIF"/>
    <property type="match status" value="1"/>
</dbReference>
<sequence length="243" mass="26536">MESEEYAKVLTGTLSNVKVTNTLSDVFFRAGDSEGMAATGALAAALGESGLAAGMVAMSTEEMKDQVCLVSFDIDGKHVEGMLWNWPFKDGDEVQAVVEPGKAGNYIGFAVSDPKEKIIALYPHVSAGAAAHWKNVAKYILYSAILLNFLLAFVLLLLHLTTPEVSVEFLLKVGGGAMLSVFAICAWVGYRLGNRFTPFIEMAEPIFKILGWKDVKNINLRKITKEKKKPTDPPAMGDSYFRY</sequence>
<dbReference type="AlphaFoldDB" id="A0A854CIE8"/>
<dbReference type="RefSeq" id="WP_075240942.1">
    <property type="nucleotide sequence ID" value="NZ_CP019226.1"/>
</dbReference>
<dbReference type="EMBL" id="JXEA01000233">
    <property type="protein sequence ID" value="OLG88121.1"/>
    <property type="molecule type" value="Genomic_DNA"/>
</dbReference>